<proteinExistence type="predicted"/>
<dbReference type="Gene3D" id="3.90.470.20">
    <property type="entry name" value="4'-phosphopantetheinyl transferase domain"/>
    <property type="match status" value="1"/>
</dbReference>
<name>A0ABU0NWX8_STRRH</name>
<organism evidence="1 2">
    <name type="scientific">Streptomyces rishiriensis</name>
    <dbReference type="NCBI Taxonomy" id="68264"/>
    <lineage>
        <taxon>Bacteria</taxon>
        <taxon>Bacillati</taxon>
        <taxon>Actinomycetota</taxon>
        <taxon>Actinomycetes</taxon>
        <taxon>Kitasatosporales</taxon>
        <taxon>Streptomycetaceae</taxon>
        <taxon>Streptomyces</taxon>
    </lineage>
</organism>
<gene>
    <name evidence="1" type="ORF">QF030_005401</name>
</gene>
<evidence type="ECO:0000313" key="1">
    <source>
        <dbReference type="EMBL" id="MDQ0583223.1"/>
    </source>
</evidence>
<evidence type="ECO:0000313" key="2">
    <source>
        <dbReference type="Proteomes" id="UP001230654"/>
    </source>
</evidence>
<dbReference type="RefSeq" id="WP_307165202.1">
    <property type="nucleotide sequence ID" value="NZ_JAUSWV010000002.1"/>
</dbReference>
<comment type="caution">
    <text evidence="1">The sequence shown here is derived from an EMBL/GenBank/DDBJ whole genome shotgun (WGS) entry which is preliminary data.</text>
</comment>
<reference evidence="1 2" key="1">
    <citation type="submission" date="2023-07" db="EMBL/GenBank/DDBJ databases">
        <title>Comparative genomics of wheat-associated soil bacteria to identify genetic determinants of phenazine resistance.</title>
        <authorList>
            <person name="Mouncey N."/>
        </authorList>
    </citation>
    <scope>NUCLEOTIDE SEQUENCE [LARGE SCALE GENOMIC DNA]</scope>
    <source>
        <strain evidence="1 2">B2I6</strain>
    </source>
</reference>
<accession>A0ABU0NWX8</accession>
<keyword evidence="2" id="KW-1185">Reference proteome</keyword>
<evidence type="ECO:0008006" key="3">
    <source>
        <dbReference type="Google" id="ProtNLM"/>
    </source>
</evidence>
<dbReference type="InterPro" id="IPR037143">
    <property type="entry name" value="4-PPantetheinyl_Trfase_dom_sf"/>
</dbReference>
<protein>
    <recommendedName>
        <fullName evidence="3">Phosphopantetheinyl transferase</fullName>
    </recommendedName>
</protein>
<dbReference type="Proteomes" id="UP001230654">
    <property type="component" value="Unassembled WGS sequence"/>
</dbReference>
<sequence length="207" mass="22523">MGALLGLVMDPVVRGRLAERPAPIDCLVTHHPHLPRDRMGHRLDASGRSLIIEAVARVYGLDIGARDLTRDVHKRWHIPAHHLTASVAHCDGYSAVALSSGAVNIGVDLQDERDRPAAMRWLGTLLGRRQPAEIRDFAECEALIKASHVTKETFAGVRLPAWRPGWRPTNVGAYQVRSATVAPAMHLALAADAPAPVRMHTPTPEPA</sequence>
<dbReference type="EMBL" id="JAUSWV010000002">
    <property type="protein sequence ID" value="MDQ0583223.1"/>
    <property type="molecule type" value="Genomic_DNA"/>
</dbReference>